<dbReference type="Proteomes" id="UP000251197">
    <property type="component" value="Unassembled WGS sequence"/>
</dbReference>
<evidence type="ECO:0000313" key="1">
    <source>
        <dbReference type="EMBL" id="SQC91578.1"/>
    </source>
</evidence>
<accession>A0A2X3IGJ8</accession>
<evidence type="ECO:0000313" key="2">
    <source>
        <dbReference type="Proteomes" id="UP000251197"/>
    </source>
</evidence>
<proteinExistence type="predicted"/>
<dbReference type="AlphaFoldDB" id="A0A2X3IGJ8"/>
<sequence>MLYLPEQIVTPEVVSSLNGVDQRQTLQDIADTGHEIQSYHRLSLTQQQDGSYRIEGTVLDRRLCLLHWLRRSLRLCPQFVQHHFSPGAQV</sequence>
<name>A0A2X3IGJ8_9ENTR</name>
<gene>
    <name evidence="1" type="ORF">NCTC12120_04749</name>
</gene>
<protein>
    <submittedName>
        <fullName evidence="1">Stationary phase inducible protein CsiE</fullName>
    </submittedName>
</protein>
<reference evidence="1 2" key="1">
    <citation type="submission" date="2018-06" db="EMBL/GenBank/DDBJ databases">
        <authorList>
            <consortium name="Pathogen Informatics"/>
            <person name="Doyle S."/>
        </authorList>
    </citation>
    <scope>NUCLEOTIDE SEQUENCE [LARGE SCALE GENOMIC DNA]</scope>
    <source>
        <strain evidence="1 2">NCTC12120</strain>
    </source>
</reference>
<organism evidence="1 2">
    <name type="scientific">Cedecea neteri</name>
    <dbReference type="NCBI Taxonomy" id="158822"/>
    <lineage>
        <taxon>Bacteria</taxon>
        <taxon>Pseudomonadati</taxon>
        <taxon>Pseudomonadota</taxon>
        <taxon>Gammaproteobacteria</taxon>
        <taxon>Enterobacterales</taxon>
        <taxon>Enterobacteriaceae</taxon>
        <taxon>Cedecea</taxon>
    </lineage>
</organism>
<dbReference type="EMBL" id="UAVU01000008">
    <property type="protein sequence ID" value="SQC91578.1"/>
    <property type="molecule type" value="Genomic_DNA"/>
</dbReference>